<dbReference type="PANTHER" id="PTHR40267:SF1">
    <property type="entry name" value="BLR3294 PROTEIN"/>
    <property type="match status" value="1"/>
</dbReference>
<dbReference type="InterPro" id="IPR053714">
    <property type="entry name" value="Iso_Racemase_Enz_sf"/>
</dbReference>
<dbReference type="RefSeq" id="WP_059068240.1">
    <property type="nucleotide sequence ID" value="NZ_JAOQJX010000014.1"/>
</dbReference>
<dbReference type="InterPro" id="IPR026286">
    <property type="entry name" value="MaiA/AMDase"/>
</dbReference>
<dbReference type="PANTHER" id="PTHR40267">
    <property type="entry name" value="BLR3294 PROTEIN"/>
    <property type="match status" value="1"/>
</dbReference>
<protein>
    <submittedName>
        <fullName evidence="1">Arylmalonate decarboxylase</fullName>
    </submittedName>
</protein>
<dbReference type="Proteomes" id="UP001652394">
    <property type="component" value="Unassembled WGS sequence"/>
</dbReference>
<dbReference type="PIRSF" id="PIRSF015736">
    <property type="entry name" value="MI"/>
    <property type="match status" value="1"/>
</dbReference>
<sequence>MLYNWRAMIGVIAPTTGVAIETDFHRFVPEGVAVVTNRIPFSGNPTPEELMDMVDCLEDSARIFADNLPFDVITFGCTSGSLVGGSGFDQKCIERIEQTCGYPGLTTSTSLLDAFRALGVSSTAVVTPYPDETNVLEKKFLEDNGIHVTTIQGMTSERCTLDELSDRPYDIYQHVKALDLTGAESIFISCTGMNALDIISTIETDFGLPVLTSNQVTLWGALRKARVGDKIPYLGKLFTI</sequence>
<organism evidence="1 2">
    <name type="scientific">Faecalicatena acetigenes</name>
    <dbReference type="NCBI Taxonomy" id="2981790"/>
    <lineage>
        <taxon>Bacteria</taxon>
        <taxon>Bacillati</taxon>
        <taxon>Bacillota</taxon>
        <taxon>Clostridia</taxon>
        <taxon>Lachnospirales</taxon>
        <taxon>Lachnospiraceae</taxon>
        <taxon>Faecalicatena</taxon>
    </lineage>
</organism>
<reference evidence="1 2" key="1">
    <citation type="journal article" date="2021" name="ISME Commun">
        <title>Automated analysis of genomic sequences facilitates high-throughput and comprehensive description of bacteria.</title>
        <authorList>
            <person name="Hitch T.C.A."/>
        </authorList>
    </citation>
    <scope>NUCLEOTIDE SEQUENCE [LARGE SCALE GENOMIC DNA]</scope>
    <source>
        <strain evidence="1 2">H2_18</strain>
    </source>
</reference>
<name>A0ABT2TCD5_9FIRM</name>
<dbReference type="Gene3D" id="3.40.50.12500">
    <property type="match status" value="1"/>
</dbReference>
<evidence type="ECO:0000313" key="2">
    <source>
        <dbReference type="Proteomes" id="UP001652394"/>
    </source>
</evidence>
<dbReference type="EMBL" id="JAOQJX010000014">
    <property type="protein sequence ID" value="MCU6747934.1"/>
    <property type="molecule type" value="Genomic_DNA"/>
</dbReference>
<dbReference type="Pfam" id="PF17645">
    <property type="entry name" value="Amdase"/>
    <property type="match status" value="1"/>
</dbReference>
<evidence type="ECO:0000313" key="1">
    <source>
        <dbReference type="EMBL" id="MCU6747934.1"/>
    </source>
</evidence>
<gene>
    <name evidence="1" type="ORF">OCV51_09775</name>
</gene>
<keyword evidence="2" id="KW-1185">Reference proteome</keyword>
<accession>A0ABT2TCD5</accession>
<comment type="caution">
    <text evidence="1">The sequence shown here is derived from an EMBL/GenBank/DDBJ whole genome shotgun (WGS) entry which is preliminary data.</text>
</comment>
<proteinExistence type="predicted"/>